<proteinExistence type="predicted"/>
<feature type="transmembrane region" description="Helical" evidence="6">
    <location>
        <begin position="196"/>
        <end position="215"/>
    </location>
</feature>
<dbReference type="SUPFAM" id="SSF55874">
    <property type="entry name" value="ATPase domain of HSP90 chaperone/DNA topoisomerase II/histidine kinase"/>
    <property type="match status" value="1"/>
</dbReference>
<comment type="caution">
    <text evidence="8">The sequence shown here is derived from an EMBL/GenBank/DDBJ whole genome shotgun (WGS) entry which is preliminary data.</text>
</comment>
<dbReference type="EMBL" id="SZVO01000002">
    <property type="protein sequence ID" value="TKT93186.1"/>
    <property type="molecule type" value="Genomic_DNA"/>
</dbReference>
<evidence type="ECO:0000259" key="7">
    <source>
        <dbReference type="PROSITE" id="PS50109"/>
    </source>
</evidence>
<dbReference type="CDD" id="cd00082">
    <property type="entry name" value="HisKA"/>
    <property type="match status" value="1"/>
</dbReference>
<dbReference type="SUPFAM" id="SSF47384">
    <property type="entry name" value="Homodimeric domain of signal transducing histidine kinase"/>
    <property type="match status" value="1"/>
</dbReference>
<dbReference type="Pfam" id="PF02518">
    <property type="entry name" value="HATPase_c"/>
    <property type="match status" value="1"/>
</dbReference>
<dbReference type="PRINTS" id="PR00344">
    <property type="entry name" value="BCTRLSENSOR"/>
</dbReference>
<dbReference type="OrthoDB" id="9124519at2"/>
<comment type="catalytic activity">
    <reaction evidence="1">
        <text>ATP + protein L-histidine = ADP + protein N-phospho-L-histidine.</text>
        <dbReference type="EC" id="2.7.13.3"/>
    </reaction>
</comment>
<keyword evidence="6" id="KW-0472">Membrane</keyword>
<dbReference type="InterPro" id="IPR036890">
    <property type="entry name" value="HATPase_C_sf"/>
</dbReference>
<dbReference type="EC" id="2.7.13.3" evidence="2"/>
<dbReference type="PANTHER" id="PTHR43304:SF1">
    <property type="entry name" value="PAC DOMAIN-CONTAINING PROTEIN"/>
    <property type="match status" value="1"/>
</dbReference>
<evidence type="ECO:0000313" key="9">
    <source>
        <dbReference type="Proteomes" id="UP000304900"/>
    </source>
</evidence>
<dbReference type="Gene3D" id="1.10.287.130">
    <property type="match status" value="1"/>
</dbReference>
<sequence>MKLSTLSLLNRTLSEHSLSLITRFLFGTSLILIIALSYSYNEINQELINYSEKVNQTQRVISGLHQVSSAIYETAHHTNSYLFLKDTAYVNKTLASLETILPLTLKVDSLVAENRAQRKRLIGFKEHYTQFSKYTNRLIKGGNSLNPAIVFVISERKNAEVDSMAKLVVSMTRVENQLMYNRVQSRENYTAQVFRYNWIIMLVAIVFLSSAFVLLDRELRRNKFYRVDLENKIENLNRSNSELEQFAYVASHDLQEPLRKIRSFSDRLITKYHNDVSEEIFMMLGKIDGSAQRMQLLINDLLSFSRIVKIATEVKMVNLNTALSDARSNLSEMILENKAAIHSETLPTIEGYGSQMTQLFQNLLSNSIKYQQENIRPVIRITYRLVEGEIIPGIKPSHSDIQFHQIRISDNGIGFKREFAEKIFIIFKRLHGQHEFAGTGIGLAICKRVVSNHNGYIFAESSEGNGASFFIYLPTESLLN</sequence>
<keyword evidence="3" id="KW-0597">Phosphoprotein</keyword>
<feature type="transmembrane region" description="Helical" evidence="6">
    <location>
        <begin position="20"/>
        <end position="40"/>
    </location>
</feature>
<dbReference type="InterPro" id="IPR007891">
    <property type="entry name" value="CHASE3"/>
</dbReference>
<dbReference type="Pfam" id="PF00512">
    <property type="entry name" value="HisKA"/>
    <property type="match status" value="1"/>
</dbReference>
<dbReference type="Pfam" id="PF05227">
    <property type="entry name" value="CHASE3"/>
    <property type="match status" value="1"/>
</dbReference>
<evidence type="ECO:0000256" key="3">
    <source>
        <dbReference type="ARBA" id="ARBA00022553"/>
    </source>
</evidence>
<evidence type="ECO:0000313" key="8">
    <source>
        <dbReference type="EMBL" id="TKT93186.1"/>
    </source>
</evidence>
<dbReference type="RefSeq" id="WP_137338862.1">
    <property type="nucleotide sequence ID" value="NZ_BSQH01000012.1"/>
</dbReference>
<dbReference type="AlphaFoldDB" id="A0A4U6D8U7"/>
<dbReference type="InterPro" id="IPR003594">
    <property type="entry name" value="HATPase_dom"/>
</dbReference>
<dbReference type="PROSITE" id="PS50109">
    <property type="entry name" value="HIS_KIN"/>
    <property type="match status" value="1"/>
</dbReference>
<dbReference type="InterPro" id="IPR004358">
    <property type="entry name" value="Sig_transdc_His_kin-like_C"/>
</dbReference>
<keyword evidence="9" id="KW-1185">Reference proteome</keyword>
<evidence type="ECO:0000256" key="6">
    <source>
        <dbReference type="SAM" id="Phobius"/>
    </source>
</evidence>
<evidence type="ECO:0000256" key="1">
    <source>
        <dbReference type="ARBA" id="ARBA00000085"/>
    </source>
</evidence>
<organism evidence="8 9">
    <name type="scientific">Dyadobacter frigoris</name>
    <dbReference type="NCBI Taxonomy" id="2576211"/>
    <lineage>
        <taxon>Bacteria</taxon>
        <taxon>Pseudomonadati</taxon>
        <taxon>Bacteroidota</taxon>
        <taxon>Cytophagia</taxon>
        <taxon>Cytophagales</taxon>
        <taxon>Spirosomataceae</taxon>
        <taxon>Dyadobacter</taxon>
    </lineage>
</organism>
<feature type="domain" description="Histidine kinase" evidence="7">
    <location>
        <begin position="249"/>
        <end position="477"/>
    </location>
</feature>
<dbReference type="GO" id="GO:0000155">
    <property type="term" value="F:phosphorelay sensor kinase activity"/>
    <property type="evidence" value="ECO:0007669"/>
    <property type="project" value="InterPro"/>
</dbReference>
<evidence type="ECO:0000256" key="2">
    <source>
        <dbReference type="ARBA" id="ARBA00012438"/>
    </source>
</evidence>
<keyword evidence="6" id="KW-0812">Transmembrane</keyword>
<dbReference type="PANTHER" id="PTHR43304">
    <property type="entry name" value="PHYTOCHROME-LIKE PROTEIN CPH1"/>
    <property type="match status" value="1"/>
</dbReference>
<protein>
    <recommendedName>
        <fullName evidence="2">histidine kinase</fullName>
        <ecNumber evidence="2">2.7.13.3</ecNumber>
    </recommendedName>
</protein>
<dbReference type="Proteomes" id="UP000304900">
    <property type="component" value="Unassembled WGS sequence"/>
</dbReference>
<reference evidence="8 9" key="1">
    <citation type="submission" date="2019-05" db="EMBL/GenBank/DDBJ databases">
        <title>Dyadobacter AR-3-8 sp. nov., isolated from arctic soil.</title>
        <authorList>
            <person name="Chaudhary D.K."/>
        </authorList>
    </citation>
    <scope>NUCLEOTIDE SEQUENCE [LARGE SCALE GENOMIC DNA]</scope>
    <source>
        <strain evidence="8 9">AR-3-8</strain>
    </source>
</reference>
<accession>A0A4U6D8U7</accession>
<dbReference type="SMART" id="SM00387">
    <property type="entry name" value="HATPase_c"/>
    <property type="match status" value="1"/>
</dbReference>
<keyword evidence="5" id="KW-0418">Kinase</keyword>
<dbReference type="InterPro" id="IPR036097">
    <property type="entry name" value="HisK_dim/P_sf"/>
</dbReference>
<dbReference type="InterPro" id="IPR052162">
    <property type="entry name" value="Sensor_kinase/Photoreceptor"/>
</dbReference>
<dbReference type="Gene3D" id="3.30.565.10">
    <property type="entry name" value="Histidine kinase-like ATPase, C-terminal domain"/>
    <property type="match status" value="1"/>
</dbReference>
<evidence type="ECO:0000256" key="4">
    <source>
        <dbReference type="ARBA" id="ARBA00022679"/>
    </source>
</evidence>
<evidence type="ECO:0000256" key="5">
    <source>
        <dbReference type="ARBA" id="ARBA00022777"/>
    </source>
</evidence>
<keyword evidence="4" id="KW-0808">Transferase</keyword>
<dbReference type="InterPro" id="IPR003661">
    <property type="entry name" value="HisK_dim/P_dom"/>
</dbReference>
<dbReference type="SMART" id="SM00388">
    <property type="entry name" value="HisKA"/>
    <property type="match status" value="1"/>
</dbReference>
<keyword evidence="6" id="KW-1133">Transmembrane helix</keyword>
<gene>
    <name evidence="8" type="ORF">FDK13_04845</name>
</gene>
<name>A0A4U6D8U7_9BACT</name>
<dbReference type="InterPro" id="IPR005467">
    <property type="entry name" value="His_kinase_dom"/>
</dbReference>